<feature type="binding site" evidence="7">
    <location>
        <begin position="93"/>
        <end position="96"/>
    </location>
    <ligand>
        <name>FMN</name>
        <dbReference type="ChEBI" id="CHEBI:58210"/>
    </ligand>
</feature>
<dbReference type="NCBIfam" id="NF004685">
    <property type="entry name" value="PRK06029.1"/>
    <property type="match status" value="1"/>
</dbReference>
<dbReference type="GO" id="GO:0016831">
    <property type="term" value="F:carboxy-lyase activity"/>
    <property type="evidence" value="ECO:0007669"/>
    <property type="project" value="TreeGrafter"/>
</dbReference>
<sequence>MARYIVGITGASGSIYGVRLMEELLKRNHEIHLVLTNNGEKVLSYELRKDLKSIIEELKIFNEKLLIHDINNLFAPIASGSFKVDGMVIIPCSMSTLAEVSSGASKNLLGRAADVCIKEKRNLILVPRETPLSPIHLRNMLYLSEIGVKILPAMPGFYHHPESIDDIVNSIVGRVLEGLGIENTLYSKWCGGNFND</sequence>
<feature type="binding site" evidence="7">
    <location>
        <position position="158"/>
    </location>
    <ligand>
        <name>dimethylallyl phosphate</name>
        <dbReference type="ChEBI" id="CHEBI:88052"/>
    </ligand>
</feature>
<reference evidence="9 10" key="1">
    <citation type="submission" date="2019-03" db="EMBL/GenBank/DDBJ databases">
        <title>Genomic Encyclopedia of Type Strains, Phase IV (KMG-IV): sequencing the most valuable type-strain genomes for metagenomic binning, comparative biology and taxonomic classification.</title>
        <authorList>
            <person name="Goeker M."/>
        </authorList>
    </citation>
    <scope>NUCLEOTIDE SEQUENCE [LARGE SCALE GENOMIC DNA]</scope>
    <source>
        <strain evidence="9 10">DSM 24455</strain>
    </source>
</reference>
<evidence type="ECO:0000313" key="9">
    <source>
        <dbReference type="EMBL" id="TDT60988.1"/>
    </source>
</evidence>
<keyword evidence="1 7" id="KW-0637">Prenyltransferase</keyword>
<comment type="similarity">
    <text evidence="6 7">Belongs to the UbiX/PAD1 family.</text>
</comment>
<dbReference type="Pfam" id="PF02441">
    <property type="entry name" value="Flavoprotein"/>
    <property type="match status" value="1"/>
</dbReference>
<protein>
    <recommendedName>
        <fullName evidence="7">Flavin prenyltransferase UbiX</fullName>
        <ecNumber evidence="7">2.5.1.129</ecNumber>
    </recommendedName>
</protein>
<evidence type="ECO:0000256" key="2">
    <source>
        <dbReference type="ARBA" id="ARBA00022630"/>
    </source>
</evidence>
<proteinExistence type="inferred from homology"/>
<accession>A0A4R7KT03</accession>
<evidence type="ECO:0000256" key="4">
    <source>
        <dbReference type="ARBA" id="ARBA00022679"/>
    </source>
</evidence>
<evidence type="ECO:0000259" key="8">
    <source>
        <dbReference type="Pfam" id="PF02441"/>
    </source>
</evidence>
<evidence type="ECO:0000256" key="3">
    <source>
        <dbReference type="ARBA" id="ARBA00022643"/>
    </source>
</evidence>
<dbReference type="NCBIfam" id="TIGR00421">
    <property type="entry name" value="ubiX_pad"/>
    <property type="match status" value="1"/>
</dbReference>
<evidence type="ECO:0000256" key="5">
    <source>
        <dbReference type="ARBA" id="ARBA00050612"/>
    </source>
</evidence>
<gene>
    <name evidence="7" type="primary">ubiX</name>
    <name evidence="9" type="ORF">EDD71_110106</name>
</gene>
<evidence type="ECO:0000256" key="7">
    <source>
        <dbReference type="HAMAP-Rule" id="MF_01984"/>
    </source>
</evidence>
<dbReference type="EMBL" id="SOAZ01000010">
    <property type="protein sequence ID" value="TDT60988.1"/>
    <property type="molecule type" value="Genomic_DNA"/>
</dbReference>
<dbReference type="SUPFAM" id="SSF52507">
    <property type="entry name" value="Homo-oligomeric flavin-containing Cys decarboxylases, HFCD"/>
    <property type="match status" value="1"/>
</dbReference>
<dbReference type="PANTHER" id="PTHR43374:SF1">
    <property type="entry name" value="FLAVIN PRENYLTRANSFERASE PAD1, MITOCHONDRIAL"/>
    <property type="match status" value="1"/>
</dbReference>
<dbReference type="HAMAP" id="MF_01984">
    <property type="entry name" value="ubiX_pad"/>
    <property type="match status" value="1"/>
</dbReference>
<dbReference type="GO" id="GO:0106141">
    <property type="term" value="F:flavin prenyltransferase activity"/>
    <property type="evidence" value="ECO:0007669"/>
    <property type="project" value="UniProtKB-EC"/>
</dbReference>
<dbReference type="Proteomes" id="UP000295325">
    <property type="component" value="Unassembled WGS sequence"/>
</dbReference>
<comment type="catalytic activity">
    <reaction evidence="5 7">
        <text>dimethylallyl phosphate + FMNH2 = prenylated FMNH2 + phosphate</text>
        <dbReference type="Rhea" id="RHEA:37743"/>
        <dbReference type="ChEBI" id="CHEBI:43474"/>
        <dbReference type="ChEBI" id="CHEBI:57618"/>
        <dbReference type="ChEBI" id="CHEBI:87467"/>
        <dbReference type="ChEBI" id="CHEBI:88052"/>
        <dbReference type="EC" id="2.5.1.129"/>
    </reaction>
</comment>
<dbReference type="InterPro" id="IPR003382">
    <property type="entry name" value="Flavoprotein"/>
</dbReference>
<comment type="function">
    <text evidence="7">Flavin prenyltransferase that catalyzes the synthesis of the prenylated FMN cofactor (prenyl-FMN) for 4-hydroxy-3-polyprenylbenzoic acid decarboxylase UbiD. The prenyltransferase is metal-independent and links a dimethylallyl moiety from dimethylallyl monophosphate (DMAP) to the flavin N5 and C6 atoms of FMN.</text>
</comment>
<name>A0A4R7KT03_9CLOT</name>
<dbReference type="AlphaFoldDB" id="A0A4R7KT03"/>
<keyword evidence="3 7" id="KW-0288">FMN</keyword>
<organism evidence="9 10">
    <name type="scientific">Fonticella tunisiensis</name>
    <dbReference type="NCBI Taxonomy" id="1096341"/>
    <lineage>
        <taxon>Bacteria</taxon>
        <taxon>Bacillati</taxon>
        <taxon>Bacillota</taxon>
        <taxon>Clostridia</taxon>
        <taxon>Eubacteriales</taxon>
        <taxon>Clostridiaceae</taxon>
        <taxon>Fonticella</taxon>
    </lineage>
</organism>
<comment type="caution">
    <text evidence="7">Lacks conserved residue(s) required for the propagation of feature annotation.</text>
</comment>
<dbReference type="EC" id="2.5.1.129" evidence="7"/>
<dbReference type="FunFam" id="3.40.50.1950:FF:000001">
    <property type="entry name" value="Flavin prenyltransferase UbiX"/>
    <property type="match status" value="1"/>
</dbReference>
<evidence type="ECO:0000256" key="6">
    <source>
        <dbReference type="ARBA" id="ARBA00060793"/>
    </source>
</evidence>
<feature type="binding site" evidence="7">
    <location>
        <begin position="10"/>
        <end position="12"/>
    </location>
    <ligand>
        <name>FMN</name>
        <dbReference type="ChEBI" id="CHEBI:58210"/>
    </ligand>
</feature>
<feature type="binding site" evidence="7">
    <location>
        <position position="36"/>
    </location>
    <ligand>
        <name>FMN</name>
        <dbReference type="ChEBI" id="CHEBI:58210"/>
    </ligand>
</feature>
<feature type="domain" description="Flavoprotein" evidence="8">
    <location>
        <begin position="3"/>
        <end position="177"/>
    </location>
</feature>
<keyword evidence="2 7" id="KW-0285">Flavoprotein</keyword>
<dbReference type="PANTHER" id="PTHR43374">
    <property type="entry name" value="FLAVIN PRENYLTRANSFERASE"/>
    <property type="match status" value="1"/>
</dbReference>
<dbReference type="Gene3D" id="3.40.50.1950">
    <property type="entry name" value="Flavin prenyltransferase-like"/>
    <property type="match status" value="1"/>
</dbReference>
<comment type="caution">
    <text evidence="9">The sequence shown here is derived from an EMBL/GenBank/DDBJ whole genome shotgun (WGS) entry which is preliminary data.</text>
</comment>
<dbReference type="InterPro" id="IPR036551">
    <property type="entry name" value="Flavin_trans-like"/>
</dbReference>
<evidence type="ECO:0000256" key="1">
    <source>
        <dbReference type="ARBA" id="ARBA00022602"/>
    </source>
</evidence>
<evidence type="ECO:0000313" key="10">
    <source>
        <dbReference type="Proteomes" id="UP000295325"/>
    </source>
</evidence>
<feature type="binding site" evidence="7">
    <location>
        <position position="128"/>
    </location>
    <ligand>
        <name>FMN</name>
        <dbReference type="ChEBI" id="CHEBI:58210"/>
    </ligand>
</feature>
<keyword evidence="4 7" id="KW-0808">Transferase</keyword>
<keyword evidence="10" id="KW-1185">Reference proteome</keyword>
<feature type="binding site" evidence="7">
    <location>
        <position position="174"/>
    </location>
    <ligand>
        <name>dimethylallyl phosphate</name>
        <dbReference type="ChEBI" id="CHEBI:88052"/>
    </ligand>
</feature>
<dbReference type="OrthoDB" id="9781577at2"/>
<dbReference type="InterPro" id="IPR004507">
    <property type="entry name" value="UbiX-like"/>
</dbReference>